<feature type="chain" id="PRO_5013096322" description="Plexin cytoplasmic RasGAP domain-containing protein" evidence="2">
    <location>
        <begin position="19"/>
        <end position="182"/>
    </location>
</feature>
<name>A0A1Y3AUX2_EURMA</name>
<keyword evidence="2" id="KW-0732">Signal</keyword>
<keyword evidence="5" id="KW-1185">Reference proteome</keyword>
<feature type="domain" description="Plexin cytoplasmic RasGAP" evidence="3">
    <location>
        <begin position="72"/>
        <end position="132"/>
    </location>
</feature>
<sequence>MQWKSNSLILRFWVTILRMPEILFDMRSNISIDVCLDALAQNLIDACESNGSDNNGNNCSSNNNNNNNPMANNSSTLMGKLGKDSPPSKLLCARDIANYKQIINQYYKDISLLPSIKESDIIAYMKDVSKDQIFQSLANEPRAQQQHLHLKFETIIYAAMATSHPHQHQQQHFANGMSACVL</sequence>
<dbReference type="EMBL" id="MUJZ01057108">
    <property type="protein sequence ID" value="OTF72261.1"/>
    <property type="molecule type" value="Genomic_DNA"/>
</dbReference>
<dbReference type="PANTHER" id="PTHR22625:SF70">
    <property type="entry name" value="PLEXIN A, ISOFORM A"/>
    <property type="match status" value="1"/>
</dbReference>
<dbReference type="GO" id="GO:0030334">
    <property type="term" value="P:regulation of cell migration"/>
    <property type="evidence" value="ECO:0007669"/>
    <property type="project" value="TreeGrafter"/>
</dbReference>
<feature type="domain" description="Plexin cytoplasmic RasGAP" evidence="3">
    <location>
        <begin position="2"/>
        <end position="49"/>
    </location>
</feature>
<feature type="region of interest" description="Disordered" evidence="1">
    <location>
        <begin position="58"/>
        <end position="79"/>
    </location>
</feature>
<evidence type="ECO:0000259" key="3">
    <source>
        <dbReference type="Pfam" id="PF08337"/>
    </source>
</evidence>
<dbReference type="InterPro" id="IPR013548">
    <property type="entry name" value="Plexin_cytoplasmic_RasGAP_dom"/>
</dbReference>
<evidence type="ECO:0000313" key="4">
    <source>
        <dbReference type="EMBL" id="OTF72261.1"/>
    </source>
</evidence>
<comment type="caution">
    <text evidence="4">The sequence shown here is derived from an EMBL/GenBank/DDBJ whole genome shotgun (WGS) entry which is preliminary data.</text>
</comment>
<feature type="signal peptide" evidence="2">
    <location>
        <begin position="1"/>
        <end position="18"/>
    </location>
</feature>
<proteinExistence type="predicted"/>
<organism evidence="4 5">
    <name type="scientific">Euroglyphus maynei</name>
    <name type="common">Mayne's house dust mite</name>
    <dbReference type="NCBI Taxonomy" id="6958"/>
    <lineage>
        <taxon>Eukaryota</taxon>
        <taxon>Metazoa</taxon>
        <taxon>Ecdysozoa</taxon>
        <taxon>Arthropoda</taxon>
        <taxon>Chelicerata</taxon>
        <taxon>Arachnida</taxon>
        <taxon>Acari</taxon>
        <taxon>Acariformes</taxon>
        <taxon>Sarcoptiformes</taxon>
        <taxon>Astigmata</taxon>
        <taxon>Psoroptidia</taxon>
        <taxon>Analgoidea</taxon>
        <taxon>Pyroglyphidae</taxon>
        <taxon>Pyroglyphinae</taxon>
        <taxon>Euroglyphus</taxon>
    </lineage>
</organism>
<dbReference type="AlphaFoldDB" id="A0A1Y3AUX2"/>
<dbReference type="Pfam" id="PF08337">
    <property type="entry name" value="Plexin_cytopl"/>
    <property type="match status" value="2"/>
</dbReference>
<reference evidence="4 5" key="1">
    <citation type="submission" date="2017-03" db="EMBL/GenBank/DDBJ databases">
        <title>Genome Survey of Euroglyphus maynei.</title>
        <authorList>
            <person name="Arlian L.G."/>
            <person name="Morgan M.S."/>
            <person name="Rider S.D."/>
        </authorList>
    </citation>
    <scope>NUCLEOTIDE SEQUENCE [LARGE SCALE GENOMIC DNA]</scope>
    <source>
        <strain evidence="4">Arlian Lab</strain>
        <tissue evidence="4">Whole body</tissue>
    </source>
</reference>
<dbReference type="Proteomes" id="UP000194236">
    <property type="component" value="Unassembled WGS sequence"/>
</dbReference>
<dbReference type="Gene3D" id="1.10.506.10">
    <property type="entry name" value="GTPase Activation - p120gap, domain 1"/>
    <property type="match status" value="1"/>
</dbReference>
<feature type="compositionally biased region" description="Low complexity" evidence="1">
    <location>
        <begin position="58"/>
        <end position="75"/>
    </location>
</feature>
<dbReference type="PANTHER" id="PTHR22625">
    <property type="entry name" value="PLEXIN"/>
    <property type="match status" value="1"/>
</dbReference>
<evidence type="ECO:0000256" key="1">
    <source>
        <dbReference type="SAM" id="MobiDB-lite"/>
    </source>
</evidence>
<evidence type="ECO:0000256" key="2">
    <source>
        <dbReference type="SAM" id="SignalP"/>
    </source>
</evidence>
<accession>A0A1Y3AUX2</accession>
<protein>
    <recommendedName>
        <fullName evidence="3">Plexin cytoplasmic RasGAP domain-containing protein</fullName>
    </recommendedName>
</protein>
<dbReference type="GO" id="GO:0002116">
    <property type="term" value="C:semaphorin receptor complex"/>
    <property type="evidence" value="ECO:0007669"/>
    <property type="project" value="TreeGrafter"/>
</dbReference>
<dbReference type="OrthoDB" id="125363at2759"/>
<evidence type="ECO:0000313" key="5">
    <source>
        <dbReference type="Proteomes" id="UP000194236"/>
    </source>
</evidence>
<dbReference type="GO" id="GO:0005886">
    <property type="term" value="C:plasma membrane"/>
    <property type="evidence" value="ECO:0007669"/>
    <property type="project" value="TreeGrafter"/>
</dbReference>
<gene>
    <name evidence="4" type="ORF">BLA29_004651</name>
</gene>
<dbReference type="GO" id="GO:0017154">
    <property type="term" value="F:semaphorin receptor activity"/>
    <property type="evidence" value="ECO:0007669"/>
    <property type="project" value="InterPro"/>
</dbReference>
<dbReference type="InterPro" id="IPR008936">
    <property type="entry name" value="Rho_GTPase_activation_prot"/>
</dbReference>
<dbReference type="InterPro" id="IPR031148">
    <property type="entry name" value="Plexin"/>
</dbReference>